<sequence>MNHLTSSMSFDQAAQSITCTLSPWAQHLMYCLRACGGYAGVQYAGRFSMNCHGLSDHGLCKACLVLTTQDNATSASRMSRPWKPLLMLYRVALARVSSAFKIHAQALVAQPESKRSQWRRCNEAARFQAKR</sequence>
<organism evidence="1 2">
    <name type="scientific">Zymoseptoria brevis</name>
    <dbReference type="NCBI Taxonomy" id="1047168"/>
    <lineage>
        <taxon>Eukaryota</taxon>
        <taxon>Fungi</taxon>
        <taxon>Dikarya</taxon>
        <taxon>Ascomycota</taxon>
        <taxon>Pezizomycotina</taxon>
        <taxon>Dothideomycetes</taxon>
        <taxon>Dothideomycetidae</taxon>
        <taxon>Mycosphaerellales</taxon>
        <taxon>Mycosphaerellaceae</taxon>
        <taxon>Zymoseptoria</taxon>
    </lineage>
</organism>
<gene>
    <name evidence="1" type="ORF">TI39_contig4542g00001</name>
</gene>
<keyword evidence="2" id="KW-1185">Reference proteome</keyword>
<dbReference type="AlphaFoldDB" id="A0A0F4G7D6"/>
<evidence type="ECO:0000313" key="2">
    <source>
        <dbReference type="Proteomes" id="UP000033647"/>
    </source>
</evidence>
<proteinExistence type="predicted"/>
<protein>
    <submittedName>
        <fullName evidence="1">Uncharacterized protein</fullName>
    </submittedName>
</protein>
<name>A0A0F4G7D6_9PEZI</name>
<accession>A0A0F4G7D6</accession>
<comment type="caution">
    <text evidence="1">The sequence shown here is derived from an EMBL/GenBank/DDBJ whole genome shotgun (WGS) entry which is preliminary data.</text>
</comment>
<reference evidence="1 2" key="1">
    <citation type="submission" date="2015-03" db="EMBL/GenBank/DDBJ databases">
        <title>RNA-seq based gene annotation and comparative genomics of four Zymoseptoria species reveal species-specific pathogenicity related genes and transposable element activity.</title>
        <authorList>
            <person name="Grandaubert J."/>
            <person name="Bhattacharyya A."/>
            <person name="Stukenbrock E.H."/>
        </authorList>
    </citation>
    <scope>NUCLEOTIDE SEQUENCE [LARGE SCALE GENOMIC DNA]</scope>
    <source>
        <strain evidence="1 2">Zb18110</strain>
    </source>
</reference>
<dbReference type="Proteomes" id="UP000033647">
    <property type="component" value="Unassembled WGS sequence"/>
</dbReference>
<dbReference type="EMBL" id="LAFY01004501">
    <property type="protein sequence ID" value="KJX92917.1"/>
    <property type="molecule type" value="Genomic_DNA"/>
</dbReference>
<evidence type="ECO:0000313" key="1">
    <source>
        <dbReference type="EMBL" id="KJX92917.1"/>
    </source>
</evidence>